<evidence type="ECO:0008006" key="3">
    <source>
        <dbReference type="Google" id="ProtNLM"/>
    </source>
</evidence>
<evidence type="ECO:0000313" key="2">
    <source>
        <dbReference type="Proteomes" id="UP000054270"/>
    </source>
</evidence>
<accession>A0A0D2P1M1</accession>
<gene>
    <name evidence="1" type="ORF">HYPSUDRAFT_200359</name>
</gene>
<keyword evidence="2" id="KW-1185">Reference proteome</keyword>
<dbReference type="Proteomes" id="UP000054270">
    <property type="component" value="Unassembled WGS sequence"/>
</dbReference>
<sequence>MSITAKPPPIFRLCDEVFMNILKINANMFSPDEDALNTTRFTSQVCRTWRSSILDMPYLWAHMMDFNRLKFLRSTEWGQEIIRRSGDKPLWIQATSPWLLNLPPSGTQREFFASIIDQNWDRVQKLVLSGGWLTMLDRWKGPLYRPAAMLDMFHVQIADFPPNYRQAWAVISRRQPRHMYPDNDASLRYYFIDNIVARVPWLCNLHSIMLAPVYNISECLTVLSAIPNLQYLTVTSLLKSMTYFSHPVVSLPKLKHLKLLLNFDRMAFILDHIAIPHDCSLHLTAYWHGSIATTTTQILSTLSRASQPYFQSHPPRAIDISCLDSESGLITVRDDFHSKNHVFQMKCRSIEHFPDYMSNLSTALSLPEFASVTELQLHYDLTPLAVPDLSFLQYFSSVKILHTTEVLFSHITAQNHLPHPEIRRIVVFPKLQVVRLRAAGTAPCTVGGDTVKFILSRIEDGHPISVIDLTACNETAPSSPEIERLRSISGLKVIFSAGNGADGGACLQLVV</sequence>
<reference evidence="2" key="1">
    <citation type="submission" date="2014-04" db="EMBL/GenBank/DDBJ databases">
        <title>Evolutionary Origins and Diversification of the Mycorrhizal Mutualists.</title>
        <authorList>
            <consortium name="DOE Joint Genome Institute"/>
            <consortium name="Mycorrhizal Genomics Consortium"/>
            <person name="Kohler A."/>
            <person name="Kuo A."/>
            <person name="Nagy L.G."/>
            <person name="Floudas D."/>
            <person name="Copeland A."/>
            <person name="Barry K.W."/>
            <person name="Cichocki N."/>
            <person name="Veneault-Fourrey C."/>
            <person name="LaButti K."/>
            <person name="Lindquist E.A."/>
            <person name="Lipzen A."/>
            <person name="Lundell T."/>
            <person name="Morin E."/>
            <person name="Murat C."/>
            <person name="Riley R."/>
            <person name="Ohm R."/>
            <person name="Sun H."/>
            <person name="Tunlid A."/>
            <person name="Henrissat B."/>
            <person name="Grigoriev I.V."/>
            <person name="Hibbett D.S."/>
            <person name="Martin F."/>
        </authorList>
    </citation>
    <scope>NUCLEOTIDE SEQUENCE [LARGE SCALE GENOMIC DNA]</scope>
    <source>
        <strain evidence="2">FD-334 SS-4</strain>
    </source>
</reference>
<name>A0A0D2P1M1_HYPSF</name>
<dbReference type="OrthoDB" id="3246221at2759"/>
<organism evidence="1 2">
    <name type="scientific">Hypholoma sublateritium (strain FD-334 SS-4)</name>
    <dbReference type="NCBI Taxonomy" id="945553"/>
    <lineage>
        <taxon>Eukaryota</taxon>
        <taxon>Fungi</taxon>
        <taxon>Dikarya</taxon>
        <taxon>Basidiomycota</taxon>
        <taxon>Agaricomycotina</taxon>
        <taxon>Agaricomycetes</taxon>
        <taxon>Agaricomycetidae</taxon>
        <taxon>Agaricales</taxon>
        <taxon>Agaricineae</taxon>
        <taxon>Strophariaceae</taxon>
        <taxon>Hypholoma</taxon>
    </lineage>
</organism>
<evidence type="ECO:0000313" key="1">
    <source>
        <dbReference type="EMBL" id="KJA24814.1"/>
    </source>
</evidence>
<dbReference type="EMBL" id="KN817535">
    <property type="protein sequence ID" value="KJA24814.1"/>
    <property type="molecule type" value="Genomic_DNA"/>
</dbReference>
<proteinExistence type="predicted"/>
<dbReference type="AlphaFoldDB" id="A0A0D2P1M1"/>
<protein>
    <recommendedName>
        <fullName evidence="3">F-box domain-containing protein</fullName>
    </recommendedName>
</protein>